<sequence length="1454" mass="162898">MTVKLRLAAVNYPEFLDLLSGSREFAHFSRPKQEQAVGDVVQSGVPAVFYWRTRRVASDQQLKTSLPATVLSPHRDVRHGGPIHALADDDYHGRMIPVLSNHKSQVILSSTPYAIWPSDAAVGNYPDLAITYTNQFSVHIKALASFHDLRLAGGGRRSGVRTHAIVQGDALSTRGTHKTPRRVKVDVDGWVRDPSPPRHHLSHAHSPQLSDTLGDLMVAATLRREGLETWFPSTTCILLLRRRPAPPEGVNTAAAPRVTCLGLVRDSHLYPCAAHSVHRKGANLGGFHLGPASAKADHGETMFPQCEKAAVSLDSRNNEVKYGFFYFLLVRKHQPNFARSRLYRVIETGNFCVLNNVHVVLSCAMYFQASAFCSLAALPQSCGQFQLRPGSTGIGACFLAGPLLAQEFTRSLQMAPVVRGNETGYFSARLLLGKKKNIPFAAGERLYASHSGRGGRRGISCQVTMKKDRLGREKGVIILRQDTIQRLWGRLAFFDWLKHVLVSVNCLRTNHEGTVSELRNPEWLGHMRKRHQQPMEVWQQPRCTYSIEIYCVQRFIREKSVALHARLPPRRTGFDPRLGHRIGWCHWSAGFLKDLPFLPPLHSGAASYSLHSPLSALKTSLLRARTLILIRIHKSGSHQRLGRPVSRRNVRDSAQTRHKPRAISASSLRPLSGRHIFARVDVVCPLTRRLISCGASWVTPSWSLRVVTRATIVFLSQIFDYCVRFRAAAASLKYYAISELPTEFTSAVWKHGQTKPEAQFTREHPAGRVRTSTAEAPRGHRPHVWCAPGLSVLMASARLLIAIKERRKRTFPSRRSGLHFTPPSWHAPVSTGGRGRRRDTRRPDDFLKGSVKGNLAALRLVAPAKAEETMRPVRLTTYARDIYACLLSPAGTALVKHAGAVARSYEHKSGNSFAPQDTVLKEQRLVETDLCIKLGIRQHFLTFPCLMTFQGAQLSGDRNKESATNTQLNIFHHNCVVNSFDKFERPGRSSLVPERRLLRTREPEMASSFDENEATPRMNKRLSNVKQGFQKRSVYREQRVVWLQACQRLNNAWRIGTSGLFLSPLEGGKHTCKQAASRKIASPAPAACLPDPRTRAAFRNFTLRVNFSLRVKIRLYNTVIKPEASYGSECLTMNKKGELRELEEKFRDHSKTDNTWTKRKNEDLYRNTEKITDTILTKKIFIYIAKLKWTAGWMVEAKKGVEKVGITEELFNNRENIRQATDRQCKISGGPTEAKTQESGKFIKQFHFTRSYTLCVVPHDTTKNSNNFQYKTSGRTTELSSLPTCWNVSPSRPATHRRGDGSAVASAEKRSSPATIVMVAATIVLRPDYCDHMRPAKGGGGQPLPVQQRHIAPSSAAGPVAIVRLPLPGYSSAHANKAQPSIENYIKEVAHRIRVAMIKRFCKLFLLPSQIVFVGYCVASVPTQSFRITDPFGIHLTTQAVLDIVFMNEQILFD</sequence>
<dbReference type="EMBL" id="JARBHB010000011">
    <property type="protein sequence ID" value="KAJ8872097.1"/>
    <property type="molecule type" value="Genomic_DNA"/>
</dbReference>
<organism evidence="2 3">
    <name type="scientific">Dryococelus australis</name>
    <dbReference type="NCBI Taxonomy" id="614101"/>
    <lineage>
        <taxon>Eukaryota</taxon>
        <taxon>Metazoa</taxon>
        <taxon>Ecdysozoa</taxon>
        <taxon>Arthropoda</taxon>
        <taxon>Hexapoda</taxon>
        <taxon>Insecta</taxon>
        <taxon>Pterygota</taxon>
        <taxon>Neoptera</taxon>
        <taxon>Polyneoptera</taxon>
        <taxon>Phasmatodea</taxon>
        <taxon>Verophasmatodea</taxon>
        <taxon>Anareolatae</taxon>
        <taxon>Phasmatidae</taxon>
        <taxon>Eurycanthinae</taxon>
        <taxon>Dryococelus</taxon>
    </lineage>
</organism>
<feature type="region of interest" description="Disordered" evidence="1">
    <location>
        <begin position="822"/>
        <end position="845"/>
    </location>
</feature>
<protein>
    <submittedName>
        <fullName evidence="2">Uncharacterized protein</fullName>
    </submittedName>
</protein>
<evidence type="ECO:0000313" key="3">
    <source>
        <dbReference type="Proteomes" id="UP001159363"/>
    </source>
</evidence>
<evidence type="ECO:0000313" key="2">
    <source>
        <dbReference type="EMBL" id="KAJ8872097.1"/>
    </source>
</evidence>
<comment type="caution">
    <text evidence="2">The sequence shown here is derived from an EMBL/GenBank/DDBJ whole genome shotgun (WGS) entry which is preliminary data.</text>
</comment>
<dbReference type="Proteomes" id="UP001159363">
    <property type="component" value="Chromosome 10"/>
</dbReference>
<feature type="region of interest" description="Disordered" evidence="1">
    <location>
        <begin position="1284"/>
        <end position="1308"/>
    </location>
</feature>
<name>A0ABQ9GJB0_9NEOP</name>
<proteinExistence type="predicted"/>
<gene>
    <name evidence="2" type="ORF">PR048_025698</name>
</gene>
<keyword evidence="3" id="KW-1185">Reference proteome</keyword>
<reference evidence="2 3" key="1">
    <citation type="submission" date="2023-02" db="EMBL/GenBank/DDBJ databases">
        <title>LHISI_Scaffold_Assembly.</title>
        <authorList>
            <person name="Stuart O.P."/>
            <person name="Cleave R."/>
            <person name="Magrath M.J.L."/>
            <person name="Mikheyev A.S."/>
        </authorList>
    </citation>
    <scope>NUCLEOTIDE SEQUENCE [LARGE SCALE GENOMIC DNA]</scope>
    <source>
        <strain evidence="2">Daus_M_001</strain>
        <tissue evidence="2">Leg muscle</tissue>
    </source>
</reference>
<evidence type="ECO:0000256" key="1">
    <source>
        <dbReference type="SAM" id="MobiDB-lite"/>
    </source>
</evidence>
<accession>A0ABQ9GJB0</accession>